<dbReference type="GO" id="GO:0006405">
    <property type="term" value="P:RNA export from nucleus"/>
    <property type="evidence" value="ECO:0007669"/>
    <property type="project" value="TreeGrafter"/>
</dbReference>
<dbReference type="GO" id="GO:0051028">
    <property type="term" value="P:mRNA transport"/>
    <property type="evidence" value="ECO:0007669"/>
    <property type="project" value="UniProtKB-KW"/>
</dbReference>
<dbReference type="FunFam" id="1.25.40.690:FF:000003">
    <property type="entry name" value="Nucleoporin SONB, putative"/>
    <property type="match status" value="1"/>
</dbReference>
<dbReference type="GO" id="GO:0003723">
    <property type="term" value="F:RNA binding"/>
    <property type="evidence" value="ECO:0007669"/>
    <property type="project" value="TreeGrafter"/>
</dbReference>
<evidence type="ECO:0000256" key="6">
    <source>
        <dbReference type="ARBA" id="ARBA00022816"/>
    </source>
</evidence>
<dbReference type="Gene3D" id="3.30.1610.10">
    <property type="entry name" value="Peptidase S59, nucleoporin"/>
    <property type="match status" value="1"/>
</dbReference>
<dbReference type="Proteomes" id="UP000696280">
    <property type="component" value="Unassembled WGS sequence"/>
</dbReference>
<evidence type="ECO:0000256" key="11">
    <source>
        <dbReference type="SAM" id="MobiDB-lite"/>
    </source>
</evidence>
<dbReference type="OrthoDB" id="3797628at2759"/>
<feature type="domain" description="Peptidase S59" evidence="12">
    <location>
        <begin position="894"/>
        <end position="1036"/>
    </location>
</feature>
<comment type="subcellular location">
    <subcellularLocation>
        <location evidence="1">Nucleus</location>
        <location evidence="1">Nuclear pore complex</location>
    </subcellularLocation>
</comment>
<keyword evidence="10" id="KW-0539">Nucleus</keyword>
<dbReference type="GO" id="GO:0044614">
    <property type="term" value="C:nuclear pore cytoplasmic filaments"/>
    <property type="evidence" value="ECO:0007669"/>
    <property type="project" value="TreeGrafter"/>
</dbReference>
<protein>
    <recommendedName>
        <fullName evidence="12">Peptidase S59 domain-containing protein</fullName>
    </recommendedName>
</protein>
<evidence type="ECO:0000313" key="14">
    <source>
        <dbReference type="Proteomes" id="UP000696280"/>
    </source>
</evidence>
<feature type="region of interest" description="Disordered" evidence="11">
    <location>
        <begin position="810"/>
        <end position="869"/>
    </location>
</feature>
<feature type="compositionally biased region" description="Acidic residues" evidence="11">
    <location>
        <begin position="1147"/>
        <end position="1163"/>
    </location>
</feature>
<feature type="region of interest" description="Disordered" evidence="11">
    <location>
        <begin position="455"/>
        <end position="489"/>
    </location>
</feature>
<reference evidence="13" key="1">
    <citation type="submission" date="2021-07" db="EMBL/GenBank/DDBJ databases">
        <authorList>
            <person name="Durling M."/>
        </authorList>
    </citation>
    <scope>NUCLEOTIDE SEQUENCE</scope>
</reference>
<keyword evidence="8" id="KW-0811">Translocation</keyword>
<feature type="compositionally biased region" description="Gly residues" evidence="11">
    <location>
        <begin position="519"/>
        <end position="528"/>
    </location>
</feature>
<comment type="caution">
    <text evidence="13">The sequence shown here is derived from an EMBL/GenBank/DDBJ whole genome shotgun (WGS) entry which is preliminary data.</text>
</comment>
<feature type="region of interest" description="Disordered" evidence="11">
    <location>
        <begin position="1120"/>
        <end position="1163"/>
    </location>
</feature>
<dbReference type="SUPFAM" id="SSF82215">
    <property type="entry name" value="C-terminal autoproteolytic domain of nucleoporin nup98"/>
    <property type="match status" value="1"/>
</dbReference>
<evidence type="ECO:0000256" key="7">
    <source>
        <dbReference type="ARBA" id="ARBA00022927"/>
    </source>
</evidence>
<feature type="compositionally biased region" description="Polar residues" evidence="11">
    <location>
        <begin position="28"/>
        <end position="42"/>
    </location>
</feature>
<evidence type="ECO:0000256" key="1">
    <source>
        <dbReference type="ARBA" id="ARBA00004567"/>
    </source>
</evidence>
<sequence length="1969" mass="208017">MSGFGGFGGFGSNNNTQSTGFGGFGSTPATNTGFGSTPATTGFGASNTTGGGLFGSSTGGFGNSGGAFGSTSSGFGAAKPAFGAANTSSAGSIFGGGSTTATTGGGFGFGQTPAATTGFGAPAASTGGLFGAKPATSFGAANTNPFGGGTSTGFGAAPAASGFGGAPASTALGGVTGTCEGTGGTPFQPFVEKEPNSSNNQQNSFQNICFQQPYQKWSPDELRLADYTGGRRYGNGSNQAGAFGTNTGFGGFGASNTASSGFGATNTGTGGLFGSGAATSSPFGTSQPAATGFGTNTATAGGGLFGPAKPTTGLFGSTPAQPASNLFGANNTTNAFGSPAAAGGFGTNNAAAGGSLFGNTATANKSASGFSFGNSQPAATSGFGAGNTTGFGGATGGGLFGANNNQQAQNTSSPFGQQQQQPAASTGFGGFGGAQAPAAGTSLFGQNQAKPAGGLFGATNTASPAPGGLFGNTANQPAPSGGLFGNATAQPQQNSLFGAAKPAGTSLFGGAANNTQPSTGGGLFGGFGAQNQNNNQQQNSGGLFGNLGANNNQNKPSLFGNTQNQNSGGTSLFGNSASQPQQGGGGLFGGLGLGNSQQNQQQAQNSFGNSLLSSSQQNQQNSQSLTASISDNAAYGGGSLFGSLANTSTNNPGPVATPLSSSVKRKSTTALPMYKLNTASSSRFSTPQKRPGGFGFSYSQYGTPGGSPSSNSSTPGGGAFGTFGRSTLRSSVSTNSLRRTFGPEDSILAPGAFSASSNSRPYGSTGSVKKLNINRNIRNDLFTPPTAQQSPAAPSTGILKNKRVSFETHATNGVGVSSPLKHITNGSSPSSEELGLLRPSNPSVNGTNGKSSRLSRADSPEMEQTSNNQLAVVNEELTTTSSPSKPIPQMDQEPGRYYMKPTKEEIMALPRDAQKAVKDFTVGREGIGHVTFQAPVDLTRFNLDEIPGEIIVFSMRSCTVYADPSKKPPMGQGLNVPAIISLQNSWPRKRDGKTPSTEKSGALFKKHVDRLNRVPDTEFRSYDKDTGVWSFSVEHFTTYGFPEDEEETDGEGLSELEQTTLSMAQDTPTPRNSHTHLDHSFASTSQVTHTESEPEDTFDFKRRKVLPGAFDNQEAYIDDETMEEDEEETYEESFLDERSVGSQSENGVEEPMDQDDEFQDEESVSIVDQEMAGSYPEVDNTAELDEDSQDDYDDMDGENNALVRARLRASQKAATPMKKFAAGNDWTDALVRTVSPKKQDRAMLKSLIQFQDDSRSEFQPSPTKRGATDTRGFATSIDLMNSLFGQTKSPIKPAMVPTKAKGFEVGVPSYEDEQGPVVAPAHWPYAKIPKTSDSDMKDMTAMDRQFYESFKPSWGHDGTLVYSTQIDPVALNKSPSRRVENNGLLAVQRGAIVSEGRDVRFAKISNESFTRIDTADNIPYAELIGSFQLSDFCDKRATRDPAANHEKLVWELASILWDTIIVPEQLEQVPSIRERIRKDKLSAFWQGLVSPASNRTIPLAKSHEEKAIASLSAHNVPDACAHLIAGKNFHLATLISVIGTKDSIRKDIKQQISDWKQSKVLSEFSQPVRTLYELLAGNVCICDGTGKVPGEDRIDSFIISKRFGLDWRQAFGLRLWYGTLPTEPIESAIESFTTDLNAGKETARPHPWYVEEKVPTLWKDKDQAERDDLLWGLLKLHTFHDVSIDEVLLPANSQLSPLNFRLTWQLCQALTSANVVTLVDESKPDEITLSFAAQLTSEGSWLDAVFVLLHLSDSDVRIKSIQKHLAQFAGRIGSEESQSFITLTTQLKIPAPWIWEAKALYMRSVERDPRAEVECLIKAGSFNEAHRTFAREVAPKSIIELDYEVLQTLLDGFKGMEHTISEWPVGGEVYLDFLQIVGQNLSDADQITILDRLVKSLPRVVQAESQPSFMERVAVETISATVAKKIVAMGKRGQRVDLPKVLELPLTEDRYLNHTVDLSIQYYRSIFAK</sequence>
<evidence type="ECO:0000313" key="13">
    <source>
        <dbReference type="EMBL" id="CAG8956439.1"/>
    </source>
</evidence>
<dbReference type="FunFam" id="3.30.1610.10:FF:000003">
    <property type="entry name" value="Nucleoporin SONB, putative"/>
    <property type="match status" value="1"/>
</dbReference>
<feature type="region of interest" description="Disordered" evidence="11">
    <location>
        <begin position="396"/>
        <end position="432"/>
    </location>
</feature>
<dbReference type="PANTHER" id="PTHR23198">
    <property type="entry name" value="NUCLEOPORIN"/>
    <property type="match status" value="1"/>
</dbReference>
<dbReference type="Gene3D" id="1.10.10.2360">
    <property type="match status" value="1"/>
</dbReference>
<comment type="similarity">
    <text evidence="2">Belongs to the nucleoporin GLFG family.</text>
</comment>
<dbReference type="Pfam" id="PF12110">
    <property type="entry name" value="Nup96"/>
    <property type="match status" value="1"/>
</dbReference>
<dbReference type="InterPro" id="IPR036903">
    <property type="entry name" value="Nup98_auto-Pept-S59_dom_sf"/>
</dbReference>
<dbReference type="EMBL" id="CAJVRL010000070">
    <property type="protein sequence ID" value="CAG8956439.1"/>
    <property type="molecule type" value="Genomic_DNA"/>
</dbReference>
<feature type="compositionally biased region" description="Low complexity" evidence="11">
    <location>
        <begin position="826"/>
        <end position="840"/>
    </location>
</feature>
<feature type="compositionally biased region" description="Polar residues" evidence="11">
    <location>
        <begin position="724"/>
        <end position="738"/>
    </location>
</feature>
<dbReference type="GO" id="GO:0008139">
    <property type="term" value="F:nuclear localization sequence binding"/>
    <property type="evidence" value="ECO:0007669"/>
    <property type="project" value="TreeGrafter"/>
</dbReference>
<feature type="region of interest" description="Disordered" evidence="11">
    <location>
        <begin position="876"/>
        <end position="895"/>
    </location>
</feature>
<dbReference type="Pfam" id="PF13634">
    <property type="entry name" value="Nucleoporin_FG"/>
    <property type="match status" value="4"/>
</dbReference>
<keyword evidence="6" id="KW-0509">mRNA transport</keyword>
<evidence type="ECO:0000256" key="5">
    <source>
        <dbReference type="ARBA" id="ARBA00022813"/>
    </source>
</evidence>
<feature type="region of interest" description="Disordered" evidence="11">
    <location>
        <begin position="19"/>
        <end position="42"/>
    </location>
</feature>
<feature type="compositionally biased region" description="Low complexity" evidence="11">
    <location>
        <begin position="529"/>
        <end position="554"/>
    </location>
</feature>
<keyword evidence="4" id="KW-0677">Repeat</keyword>
<evidence type="ECO:0000256" key="10">
    <source>
        <dbReference type="ARBA" id="ARBA00023242"/>
    </source>
</evidence>
<proteinExistence type="inferred from homology"/>
<keyword evidence="3" id="KW-0813">Transport</keyword>
<feature type="compositionally biased region" description="Polar residues" evidence="11">
    <location>
        <begin position="754"/>
        <end position="767"/>
    </location>
</feature>
<dbReference type="GO" id="GO:0034398">
    <property type="term" value="P:telomere tethering at nuclear periphery"/>
    <property type="evidence" value="ECO:0007669"/>
    <property type="project" value="TreeGrafter"/>
</dbReference>
<evidence type="ECO:0000256" key="9">
    <source>
        <dbReference type="ARBA" id="ARBA00023132"/>
    </source>
</evidence>
<organism evidence="13 14">
    <name type="scientific">Hymenoscyphus fraxineus</name>
    <dbReference type="NCBI Taxonomy" id="746836"/>
    <lineage>
        <taxon>Eukaryota</taxon>
        <taxon>Fungi</taxon>
        <taxon>Dikarya</taxon>
        <taxon>Ascomycota</taxon>
        <taxon>Pezizomycotina</taxon>
        <taxon>Leotiomycetes</taxon>
        <taxon>Helotiales</taxon>
        <taxon>Helotiaceae</taxon>
        <taxon>Hymenoscyphus</taxon>
    </lineage>
</organism>
<keyword evidence="9" id="KW-0906">Nuclear pore complex</keyword>
<feature type="compositionally biased region" description="Polar residues" evidence="11">
    <location>
        <begin position="679"/>
        <end position="688"/>
    </location>
</feature>
<keyword evidence="7" id="KW-0653">Protein transport</keyword>
<feature type="compositionally biased region" description="Polar residues" evidence="11">
    <location>
        <begin position="841"/>
        <end position="854"/>
    </location>
</feature>
<feature type="compositionally biased region" description="Acidic residues" evidence="11">
    <location>
        <begin position="1120"/>
        <end position="1134"/>
    </location>
</feature>
<dbReference type="PROSITE" id="PS51434">
    <property type="entry name" value="NUP_C"/>
    <property type="match status" value="1"/>
</dbReference>
<feature type="compositionally biased region" description="Gly residues" evidence="11">
    <location>
        <begin position="582"/>
        <end position="593"/>
    </location>
</feature>
<feature type="compositionally biased region" description="Low complexity" evidence="11">
    <location>
        <begin position="594"/>
        <end position="624"/>
    </location>
</feature>
<evidence type="ECO:0000256" key="8">
    <source>
        <dbReference type="ARBA" id="ARBA00023010"/>
    </source>
</evidence>
<dbReference type="InterPro" id="IPR021967">
    <property type="entry name" value="Nup98_C"/>
</dbReference>
<dbReference type="Pfam" id="PF04096">
    <property type="entry name" value="Nucleoporin2"/>
    <property type="match status" value="1"/>
</dbReference>
<keyword evidence="14" id="KW-1185">Reference proteome</keyword>
<dbReference type="Gene3D" id="1.25.40.690">
    <property type="match status" value="1"/>
</dbReference>
<gene>
    <name evidence="13" type="ORF">HYFRA_00003823</name>
</gene>
<feature type="region of interest" description="Disordered" evidence="11">
    <location>
        <begin position="519"/>
        <end position="624"/>
    </location>
</feature>
<feature type="region of interest" description="Disordered" evidence="11">
    <location>
        <begin position="679"/>
        <end position="771"/>
    </location>
</feature>
<name>A0A9N9KZP5_9HELO</name>
<dbReference type="InterPro" id="IPR037665">
    <property type="entry name" value="Nucleoporin_S59-like"/>
</dbReference>
<dbReference type="InterPro" id="IPR007230">
    <property type="entry name" value="Nup98_auto-Pept-S59_dom"/>
</dbReference>
<dbReference type="InterPro" id="IPR025574">
    <property type="entry name" value="Nucleoporin_FG_rpt"/>
</dbReference>
<accession>A0A9N9KZP5</accession>
<dbReference type="GO" id="GO:0000973">
    <property type="term" value="P:post-transcriptional tethering of RNA polymerase II gene DNA at nuclear periphery"/>
    <property type="evidence" value="ECO:0007669"/>
    <property type="project" value="TreeGrafter"/>
</dbReference>
<feature type="compositionally biased region" description="Polar residues" evidence="11">
    <location>
        <begin position="555"/>
        <end position="577"/>
    </location>
</feature>
<dbReference type="PANTHER" id="PTHR23198:SF6">
    <property type="entry name" value="NUCLEAR PORE COMPLEX PROTEIN NUP98-NUP96"/>
    <property type="match status" value="1"/>
</dbReference>
<feature type="region of interest" description="Disordered" evidence="11">
    <location>
        <begin position="780"/>
        <end position="799"/>
    </location>
</feature>
<evidence type="ECO:0000259" key="12">
    <source>
        <dbReference type="PROSITE" id="PS51434"/>
    </source>
</evidence>
<feature type="compositionally biased region" description="Low complexity" evidence="11">
    <location>
        <begin position="401"/>
        <end position="410"/>
    </location>
</feature>
<keyword evidence="5" id="KW-0068">Autocatalytic cleavage</keyword>
<dbReference type="GO" id="GO:0017056">
    <property type="term" value="F:structural constituent of nuclear pore"/>
    <property type="evidence" value="ECO:0007669"/>
    <property type="project" value="InterPro"/>
</dbReference>
<feature type="compositionally biased region" description="Polar residues" evidence="11">
    <location>
        <begin position="411"/>
        <end position="421"/>
    </location>
</feature>
<dbReference type="GO" id="GO:0006606">
    <property type="term" value="P:protein import into nucleus"/>
    <property type="evidence" value="ECO:0007669"/>
    <property type="project" value="TreeGrafter"/>
</dbReference>
<evidence type="ECO:0000256" key="2">
    <source>
        <dbReference type="ARBA" id="ARBA00008926"/>
    </source>
</evidence>
<evidence type="ECO:0000256" key="4">
    <source>
        <dbReference type="ARBA" id="ARBA00022737"/>
    </source>
</evidence>
<evidence type="ECO:0000256" key="3">
    <source>
        <dbReference type="ARBA" id="ARBA00022448"/>
    </source>
</evidence>
<feature type="compositionally biased region" description="Low complexity" evidence="11">
    <location>
        <begin position="783"/>
        <end position="796"/>
    </location>
</feature>